<dbReference type="PANTHER" id="PTHR10000:SF8">
    <property type="entry name" value="HAD SUPERFAMILY HYDROLASE-LIKE, TYPE 3"/>
    <property type="match status" value="1"/>
</dbReference>
<reference evidence="1 2" key="1">
    <citation type="submission" date="2019-11" db="EMBL/GenBank/DDBJ databases">
        <title>Bacillus lacus genome.</title>
        <authorList>
            <person name="Allen C.J."/>
            <person name="Newman J.D."/>
        </authorList>
    </citation>
    <scope>NUCLEOTIDE SEQUENCE [LARGE SCALE GENOMIC DNA]</scope>
    <source>
        <strain evidence="1 2">KCTC 33946</strain>
    </source>
</reference>
<dbReference type="RefSeq" id="WP_154307396.1">
    <property type="nucleotide sequence ID" value="NZ_WKKI01000013.1"/>
</dbReference>
<dbReference type="SFLD" id="SFLDG01140">
    <property type="entry name" value="C2.B:_Phosphomannomutase_and_P"/>
    <property type="match status" value="1"/>
</dbReference>
<dbReference type="PANTHER" id="PTHR10000">
    <property type="entry name" value="PHOSPHOSERINE PHOSPHATASE"/>
    <property type="match status" value="1"/>
</dbReference>
<sequence>MMIKLFVSDLDGTLIDIKKEIKKEDIEALTALKASGVDICLATGRMDIEIAEILKVIGETYHRVSQNGAFVQTGSGKMLHEITFEKDLAKSIFQEIKALDCVTLIADYSKNYVEKRTEIITKIEERLFAPVEVVSTLENDIGDNLHISKMSVLGEYEQLTEFQLELQQKYGRDIELYISDKQCLDIMPKNISKGAALELLLDHLGIQPHEVACIGDSFNDLPMFALTPHSFAMKEALPGVKEQAVYTVESVSHAIEKVLEMNSSELQG</sequence>
<dbReference type="EMBL" id="WKKI01000013">
    <property type="protein sequence ID" value="MRX72255.1"/>
    <property type="molecule type" value="Genomic_DNA"/>
</dbReference>
<evidence type="ECO:0000313" key="2">
    <source>
        <dbReference type="Proteomes" id="UP000448867"/>
    </source>
</evidence>
<dbReference type="Proteomes" id="UP000448867">
    <property type="component" value="Unassembled WGS sequence"/>
</dbReference>
<dbReference type="NCBIfam" id="TIGR01484">
    <property type="entry name" value="HAD-SF-IIB"/>
    <property type="match status" value="1"/>
</dbReference>
<comment type="caution">
    <text evidence="1">The sequence shown here is derived from an EMBL/GenBank/DDBJ whole genome shotgun (WGS) entry which is preliminary data.</text>
</comment>
<dbReference type="GO" id="GO:0005829">
    <property type="term" value="C:cytosol"/>
    <property type="evidence" value="ECO:0007669"/>
    <property type="project" value="TreeGrafter"/>
</dbReference>
<accession>A0A7X2IYQ8</accession>
<dbReference type="InterPro" id="IPR023214">
    <property type="entry name" value="HAD_sf"/>
</dbReference>
<dbReference type="Gene3D" id="3.30.1240.10">
    <property type="match status" value="1"/>
</dbReference>
<protein>
    <submittedName>
        <fullName evidence="1">Cof-type HAD-IIB family hydrolase</fullName>
    </submittedName>
</protein>
<dbReference type="OrthoDB" id="9806027at2"/>
<keyword evidence="1" id="KW-0378">Hydrolase</keyword>
<gene>
    <name evidence="1" type="ORF">GJU40_08835</name>
</gene>
<name>A0A7X2IYQ8_9BACI</name>
<dbReference type="InterPro" id="IPR036412">
    <property type="entry name" value="HAD-like_sf"/>
</dbReference>
<dbReference type="GO" id="GO:0000287">
    <property type="term" value="F:magnesium ion binding"/>
    <property type="evidence" value="ECO:0007669"/>
    <property type="project" value="TreeGrafter"/>
</dbReference>
<dbReference type="Pfam" id="PF08282">
    <property type="entry name" value="Hydrolase_3"/>
    <property type="match status" value="1"/>
</dbReference>
<proteinExistence type="predicted"/>
<dbReference type="SUPFAM" id="SSF56784">
    <property type="entry name" value="HAD-like"/>
    <property type="match status" value="1"/>
</dbReference>
<keyword evidence="2" id="KW-1185">Reference proteome</keyword>
<organism evidence="1 2">
    <name type="scientific">Metabacillus lacus</name>
    <dbReference type="NCBI Taxonomy" id="1983721"/>
    <lineage>
        <taxon>Bacteria</taxon>
        <taxon>Bacillati</taxon>
        <taxon>Bacillota</taxon>
        <taxon>Bacilli</taxon>
        <taxon>Bacillales</taxon>
        <taxon>Bacillaceae</taxon>
        <taxon>Metabacillus</taxon>
    </lineage>
</organism>
<dbReference type="AlphaFoldDB" id="A0A7X2IYQ8"/>
<dbReference type="InterPro" id="IPR006379">
    <property type="entry name" value="HAD-SF_hydro_IIB"/>
</dbReference>
<evidence type="ECO:0000313" key="1">
    <source>
        <dbReference type="EMBL" id="MRX72255.1"/>
    </source>
</evidence>
<dbReference type="InterPro" id="IPR000150">
    <property type="entry name" value="Cof"/>
</dbReference>
<dbReference type="NCBIfam" id="TIGR00099">
    <property type="entry name" value="Cof-subfamily"/>
    <property type="match status" value="1"/>
</dbReference>
<dbReference type="GO" id="GO:0016791">
    <property type="term" value="F:phosphatase activity"/>
    <property type="evidence" value="ECO:0007669"/>
    <property type="project" value="UniProtKB-ARBA"/>
</dbReference>
<dbReference type="SFLD" id="SFLDS00003">
    <property type="entry name" value="Haloacid_Dehalogenase"/>
    <property type="match status" value="1"/>
</dbReference>
<dbReference type="Gene3D" id="3.40.50.1000">
    <property type="entry name" value="HAD superfamily/HAD-like"/>
    <property type="match status" value="1"/>
</dbReference>